<reference evidence="2 3" key="1">
    <citation type="journal article" date="2021" name="BMC Genomics">
        <title>Datura genome reveals duplications of psychoactive alkaloid biosynthetic genes and high mutation rate following tissue culture.</title>
        <authorList>
            <person name="Rajewski A."/>
            <person name="Carter-House D."/>
            <person name="Stajich J."/>
            <person name="Litt A."/>
        </authorList>
    </citation>
    <scope>NUCLEOTIDE SEQUENCE [LARGE SCALE GENOMIC DNA]</scope>
    <source>
        <strain evidence="2">AR-01</strain>
    </source>
</reference>
<feature type="compositionally biased region" description="Polar residues" evidence="1">
    <location>
        <begin position="104"/>
        <end position="113"/>
    </location>
</feature>
<protein>
    <submittedName>
        <fullName evidence="2">Uncharacterized protein</fullName>
    </submittedName>
</protein>
<evidence type="ECO:0000313" key="2">
    <source>
        <dbReference type="EMBL" id="MCD7449691.1"/>
    </source>
</evidence>
<dbReference type="EMBL" id="JACEIK010000104">
    <property type="protein sequence ID" value="MCD7449691.1"/>
    <property type="molecule type" value="Genomic_DNA"/>
</dbReference>
<evidence type="ECO:0000313" key="3">
    <source>
        <dbReference type="Proteomes" id="UP000823775"/>
    </source>
</evidence>
<evidence type="ECO:0000256" key="1">
    <source>
        <dbReference type="SAM" id="MobiDB-lite"/>
    </source>
</evidence>
<comment type="caution">
    <text evidence="2">The sequence shown here is derived from an EMBL/GenBank/DDBJ whole genome shotgun (WGS) entry which is preliminary data.</text>
</comment>
<organism evidence="2 3">
    <name type="scientific">Datura stramonium</name>
    <name type="common">Jimsonweed</name>
    <name type="synonym">Common thornapple</name>
    <dbReference type="NCBI Taxonomy" id="4076"/>
    <lineage>
        <taxon>Eukaryota</taxon>
        <taxon>Viridiplantae</taxon>
        <taxon>Streptophyta</taxon>
        <taxon>Embryophyta</taxon>
        <taxon>Tracheophyta</taxon>
        <taxon>Spermatophyta</taxon>
        <taxon>Magnoliopsida</taxon>
        <taxon>eudicotyledons</taxon>
        <taxon>Gunneridae</taxon>
        <taxon>Pentapetalae</taxon>
        <taxon>asterids</taxon>
        <taxon>lamiids</taxon>
        <taxon>Solanales</taxon>
        <taxon>Solanaceae</taxon>
        <taxon>Solanoideae</taxon>
        <taxon>Datureae</taxon>
        <taxon>Datura</taxon>
    </lineage>
</organism>
<gene>
    <name evidence="2" type="ORF">HAX54_001120</name>
</gene>
<sequence length="159" mass="17146">MARSVDCLMYAVQVMNFLKTLAPPRTLKDREESVVEAGPAPELRLPQVALLILPPGEIKVENESHGLPSKHRERSSGQEGTHSLIGLSEISNLPDSTKDELGSGNINLASGRNQPKIRRTKSVHSSSFSLRGSKKMIEWPIVHAAGNLEKGKGCGSSIG</sequence>
<feature type="region of interest" description="Disordered" evidence="1">
    <location>
        <begin position="61"/>
        <end position="127"/>
    </location>
</feature>
<proteinExistence type="predicted"/>
<name>A0ABS8RSD0_DATST</name>
<accession>A0ABS8RSD0</accession>
<keyword evidence="3" id="KW-1185">Reference proteome</keyword>
<dbReference type="Proteomes" id="UP000823775">
    <property type="component" value="Unassembled WGS sequence"/>
</dbReference>